<reference evidence="1 2" key="1">
    <citation type="journal article" date="2021" name="Nat. Commun.">
        <title>Genetic determinants of endophytism in the Arabidopsis root mycobiome.</title>
        <authorList>
            <person name="Mesny F."/>
            <person name="Miyauchi S."/>
            <person name="Thiergart T."/>
            <person name="Pickel B."/>
            <person name="Atanasova L."/>
            <person name="Karlsson M."/>
            <person name="Huettel B."/>
            <person name="Barry K.W."/>
            <person name="Haridas S."/>
            <person name="Chen C."/>
            <person name="Bauer D."/>
            <person name="Andreopoulos W."/>
            <person name="Pangilinan J."/>
            <person name="LaButti K."/>
            <person name="Riley R."/>
            <person name="Lipzen A."/>
            <person name="Clum A."/>
            <person name="Drula E."/>
            <person name="Henrissat B."/>
            <person name="Kohler A."/>
            <person name="Grigoriev I.V."/>
            <person name="Martin F.M."/>
            <person name="Hacquard S."/>
        </authorList>
    </citation>
    <scope>NUCLEOTIDE SEQUENCE [LARGE SCALE GENOMIC DNA]</scope>
    <source>
        <strain evidence="1 2">MPI-CAGE-CH-0241</strain>
    </source>
</reference>
<evidence type="ECO:0000313" key="2">
    <source>
        <dbReference type="Proteomes" id="UP000777438"/>
    </source>
</evidence>
<keyword evidence="2" id="KW-1185">Reference proteome</keyword>
<name>A0A9P8VUR8_9HYPO</name>
<protein>
    <submittedName>
        <fullName evidence="1">Uncharacterized protein</fullName>
    </submittedName>
</protein>
<accession>A0A9P8VUR8</accession>
<dbReference type="AlphaFoldDB" id="A0A9P8VUR8"/>
<sequence>MDRLLPDMDEIRDTFRPHRDPRERALSARRAYVFFKQHCESDMYTEGGAEMPFILRPDIEAGRFSFLGPAIIAMGVVRKLKDRDMLTYAFPCRGSGYGVNSHESFVLI</sequence>
<dbReference type="OrthoDB" id="3477286at2759"/>
<dbReference type="EMBL" id="JAGPYM010000030">
    <property type="protein sequence ID" value="KAH6877248.1"/>
    <property type="molecule type" value="Genomic_DNA"/>
</dbReference>
<organism evidence="1 2">
    <name type="scientific">Thelonectria olida</name>
    <dbReference type="NCBI Taxonomy" id="1576542"/>
    <lineage>
        <taxon>Eukaryota</taxon>
        <taxon>Fungi</taxon>
        <taxon>Dikarya</taxon>
        <taxon>Ascomycota</taxon>
        <taxon>Pezizomycotina</taxon>
        <taxon>Sordariomycetes</taxon>
        <taxon>Hypocreomycetidae</taxon>
        <taxon>Hypocreales</taxon>
        <taxon>Nectriaceae</taxon>
        <taxon>Thelonectria</taxon>
    </lineage>
</organism>
<comment type="caution">
    <text evidence="1">The sequence shown here is derived from an EMBL/GenBank/DDBJ whole genome shotgun (WGS) entry which is preliminary data.</text>
</comment>
<gene>
    <name evidence="1" type="ORF">B0T10DRAFT_566276</name>
</gene>
<evidence type="ECO:0000313" key="1">
    <source>
        <dbReference type="EMBL" id="KAH6877248.1"/>
    </source>
</evidence>
<proteinExistence type="predicted"/>
<dbReference type="Proteomes" id="UP000777438">
    <property type="component" value="Unassembled WGS sequence"/>
</dbReference>